<dbReference type="EMBL" id="LGTO01000007">
    <property type="protein sequence ID" value="KNE19125.1"/>
    <property type="molecule type" value="Genomic_DNA"/>
</dbReference>
<dbReference type="RefSeq" id="WP_050351632.1">
    <property type="nucleotide sequence ID" value="NZ_CP073011.1"/>
</dbReference>
<protein>
    <submittedName>
        <fullName evidence="1">Aminoglycoside adenylyltransferase</fullName>
    </submittedName>
</protein>
<dbReference type="Gene3D" id="1.20.120.330">
    <property type="entry name" value="Nucleotidyltransferases domain 2"/>
    <property type="match status" value="1"/>
</dbReference>
<keyword evidence="1" id="KW-0808">Transferase</keyword>
<keyword evidence="1" id="KW-0548">Nucleotidyltransferase</keyword>
<dbReference type="SUPFAM" id="SSF81631">
    <property type="entry name" value="PAP/OAS1 substrate-binding domain"/>
    <property type="match status" value="1"/>
</dbReference>
<dbReference type="PIRSF" id="PIRSF000812">
    <property type="entry name" value="AAD"/>
    <property type="match status" value="1"/>
</dbReference>
<gene>
    <name evidence="1" type="ORF">AFK71_11285</name>
</gene>
<dbReference type="AlphaFoldDB" id="A0A0L0QKG7"/>
<organism evidence="1 2">
    <name type="scientific">Virgibacillus pantothenticus</name>
    <dbReference type="NCBI Taxonomy" id="1473"/>
    <lineage>
        <taxon>Bacteria</taxon>
        <taxon>Bacillati</taxon>
        <taxon>Bacillota</taxon>
        <taxon>Bacilli</taxon>
        <taxon>Bacillales</taxon>
        <taxon>Bacillaceae</taxon>
        <taxon>Virgibacillus</taxon>
    </lineage>
</organism>
<dbReference type="OrthoDB" id="9776406at2"/>
<name>A0A0L0QKG7_VIRPA</name>
<accession>A0A0L0QKG7</accession>
<dbReference type="SUPFAM" id="SSF81301">
    <property type="entry name" value="Nucleotidyltransferase"/>
    <property type="match status" value="1"/>
</dbReference>
<dbReference type="GO" id="GO:0016779">
    <property type="term" value="F:nucleotidyltransferase activity"/>
    <property type="evidence" value="ECO:0007669"/>
    <property type="project" value="UniProtKB-KW"/>
</dbReference>
<evidence type="ECO:0000313" key="1">
    <source>
        <dbReference type="EMBL" id="KNE19125.1"/>
    </source>
</evidence>
<evidence type="ECO:0000313" key="2">
    <source>
        <dbReference type="Proteomes" id="UP000036780"/>
    </source>
</evidence>
<comment type="caution">
    <text evidence="1">The sequence shown here is derived from an EMBL/GenBank/DDBJ whole genome shotgun (WGS) entry which is preliminary data.</text>
</comment>
<dbReference type="InterPro" id="IPR007530">
    <property type="entry name" value="Aminoglycoside_adenylylTfrase"/>
</dbReference>
<reference evidence="2" key="1">
    <citation type="submission" date="2015-07" db="EMBL/GenBank/DDBJ databases">
        <title>Fjat-10053 dsm26.</title>
        <authorList>
            <person name="Liu B."/>
            <person name="Wang J."/>
            <person name="Zhu Y."/>
            <person name="Liu G."/>
            <person name="Chen Q."/>
            <person name="Chen Z."/>
            <person name="Lan J."/>
            <person name="Che J."/>
            <person name="Ge C."/>
            <person name="Shi H."/>
            <person name="Pan Z."/>
            <person name="Liu X."/>
        </authorList>
    </citation>
    <scope>NUCLEOTIDE SEQUENCE [LARGE SCALE GENOMIC DNA]</scope>
    <source>
        <strain evidence="2">DSM 26</strain>
    </source>
</reference>
<proteinExistence type="predicted"/>
<dbReference type="PATRIC" id="fig|1473.5.peg.790"/>
<keyword evidence="2" id="KW-1185">Reference proteome</keyword>
<dbReference type="InterPro" id="IPR043519">
    <property type="entry name" value="NT_sf"/>
</dbReference>
<dbReference type="Gene3D" id="3.30.460.10">
    <property type="entry name" value="Beta Polymerase, domain 2"/>
    <property type="match status" value="1"/>
</dbReference>
<dbReference type="Pfam" id="PF04439">
    <property type="entry name" value="Adenyl_transf"/>
    <property type="match status" value="1"/>
</dbReference>
<dbReference type="Proteomes" id="UP000036780">
    <property type="component" value="Unassembled WGS sequence"/>
</dbReference>
<sequence>MRTEQEMMQLIMQTAQQDERIRAVVLNGSRANPNVEKDMFQDFDIVYVVKNMASFTSDHTWVDIFGDRIMMQMPEEKVTPPPENKGHFVYLMQFIDGNRLDLTLIPEEKLALFQPFNSLSMLLMDKDQLIGNLPPTSEKDYYIQRPSEQEFADVCNEFWWICLNIGKGLWRKEITYTMFMYEQINRNVLMQMIDWHIGVKTNFSASSGKLGKYYPTYLYKQDWENYMKTYSGGNDFEQIWQALFTMCQLFTRLSKHVAHTLDFAFPHEDITNVTMYLRRIRELSNHA</sequence>
<dbReference type="GeneID" id="66872158"/>